<dbReference type="PANTHER" id="PTHR13847">
    <property type="entry name" value="SARCOSINE DEHYDROGENASE-RELATED"/>
    <property type="match status" value="1"/>
</dbReference>
<dbReference type="SUPFAM" id="SSF54373">
    <property type="entry name" value="FAD-linked reductases, C-terminal domain"/>
    <property type="match status" value="1"/>
</dbReference>
<keyword evidence="5" id="KW-1185">Reference proteome</keyword>
<proteinExistence type="predicted"/>
<organism evidence="4 5">
    <name type="scientific">Roseibium denhamense</name>
    <dbReference type="NCBI Taxonomy" id="76305"/>
    <lineage>
        <taxon>Bacteria</taxon>
        <taxon>Pseudomonadati</taxon>
        <taxon>Pseudomonadota</taxon>
        <taxon>Alphaproteobacteria</taxon>
        <taxon>Hyphomicrobiales</taxon>
        <taxon>Stappiaceae</taxon>
        <taxon>Roseibium</taxon>
    </lineage>
</organism>
<protein>
    <submittedName>
        <fullName evidence="4">D-amino-acid dehydrogenase</fullName>
    </submittedName>
</protein>
<sequence>MKKQTKPVQTFDVLVLGAGIVGVSTAIYLRRFGLDVALIDRKHPGEEASFGNAGIIQRNGFVPPSMSPGLGTLLSTALGHSTAVQYSLPALIGLLPWLRRYFRASSGAAAEAYCRAVAPLRALAVETHLELASSTNADRYYRRGGWLHLYRSGNSYRASEAERYYARIYGVSYDELSPGDLGLLEPGLKLKDLPTIHWPETRSVSNPGAVVDAFWRGFIQDGGAYFRADALKVQQQRGGWAVAGERASVFGRHAVVALGAWSTDFLKMQGETYPLAAKRGYHMHYRPKSGASLSRPVVDIDNGFVLTPTDNGIRLTTGVELASRDAPANPAIIKHVKRKAEELFPLGRALQDAPWMGSRPCLPDSLPIVGASQKTRGLWFNFGHGHDGFTLGPVTGKLLAELITNKPSSADLAPFSPLRFFS</sequence>
<keyword evidence="2" id="KW-1133">Transmembrane helix</keyword>
<feature type="transmembrane region" description="Helical" evidence="2">
    <location>
        <begin position="12"/>
        <end position="29"/>
    </location>
</feature>
<evidence type="ECO:0000313" key="4">
    <source>
        <dbReference type="EMBL" id="SMP01867.1"/>
    </source>
</evidence>
<evidence type="ECO:0000313" key="5">
    <source>
        <dbReference type="Proteomes" id="UP001157914"/>
    </source>
</evidence>
<dbReference type="RefSeq" id="WP_155191222.1">
    <property type="nucleotide sequence ID" value="NZ_BAAAEA010000001.1"/>
</dbReference>
<dbReference type="Proteomes" id="UP001157914">
    <property type="component" value="Unassembled WGS sequence"/>
</dbReference>
<name>A0ABY1N6N0_9HYPH</name>
<comment type="caution">
    <text evidence="4">The sequence shown here is derived from an EMBL/GenBank/DDBJ whole genome shotgun (WGS) entry which is preliminary data.</text>
</comment>
<keyword evidence="2" id="KW-0812">Transmembrane</keyword>
<dbReference type="InterPro" id="IPR006076">
    <property type="entry name" value="FAD-dep_OxRdtase"/>
</dbReference>
<dbReference type="Gene3D" id="3.30.9.10">
    <property type="entry name" value="D-Amino Acid Oxidase, subunit A, domain 2"/>
    <property type="match status" value="1"/>
</dbReference>
<dbReference type="Gene3D" id="3.50.50.60">
    <property type="entry name" value="FAD/NAD(P)-binding domain"/>
    <property type="match status" value="2"/>
</dbReference>
<reference evidence="4 5" key="1">
    <citation type="submission" date="2017-05" db="EMBL/GenBank/DDBJ databases">
        <authorList>
            <person name="Varghese N."/>
            <person name="Submissions S."/>
        </authorList>
    </citation>
    <scope>NUCLEOTIDE SEQUENCE [LARGE SCALE GENOMIC DNA]</scope>
    <source>
        <strain evidence="4 5">DSM 15949</strain>
    </source>
</reference>
<evidence type="ECO:0000256" key="1">
    <source>
        <dbReference type="ARBA" id="ARBA00023002"/>
    </source>
</evidence>
<feature type="domain" description="FAD dependent oxidoreductase" evidence="3">
    <location>
        <begin position="12"/>
        <end position="402"/>
    </location>
</feature>
<keyword evidence="2" id="KW-0472">Membrane</keyword>
<dbReference type="InterPro" id="IPR036188">
    <property type="entry name" value="FAD/NAD-bd_sf"/>
</dbReference>
<keyword evidence="1" id="KW-0560">Oxidoreductase</keyword>
<dbReference type="Pfam" id="PF01266">
    <property type="entry name" value="DAO"/>
    <property type="match status" value="1"/>
</dbReference>
<gene>
    <name evidence="4" type="ORF">SAMN06265374_0401</name>
</gene>
<evidence type="ECO:0000256" key="2">
    <source>
        <dbReference type="SAM" id="Phobius"/>
    </source>
</evidence>
<dbReference type="SUPFAM" id="SSF51905">
    <property type="entry name" value="FAD/NAD(P)-binding domain"/>
    <property type="match status" value="1"/>
</dbReference>
<dbReference type="EMBL" id="FXTT01000001">
    <property type="protein sequence ID" value="SMP01867.1"/>
    <property type="molecule type" value="Genomic_DNA"/>
</dbReference>
<evidence type="ECO:0000259" key="3">
    <source>
        <dbReference type="Pfam" id="PF01266"/>
    </source>
</evidence>
<accession>A0ABY1N6N0</accession>
<dbReference type="PANTHER" id="PTHR13847:SF289">
    <property type="entry name" value="GLYCINE OXIDASE"/>
    <property type="match status" value="1"/>
</dbReference>